<dbReference type="Gene3D" id="2.60.40.1180">
    <property type="entry name" value="Golgi alpha-mannosidase II"/>
    <property type="match status" value="1"/>
</dbReference>
<evidence type="ECO:0000313" key="10">
    <source>
        <dbReference type="EMBL" id="TJZ63364.1"/>
    </source>
</evidence>
<proteinExistence type="predicted"/>
<organism evidence="10 11">
    <name type="scientific">Sphingobacterium olei</name>
    <dbReference type="NCBI Taxonomy" id="2571155"/>
    <lineage>
        <taxon>Bacteria</taxon>
        <taxon>Pseudomonadati</taxon>
        <taxon>Bacteroidota</taxon>
        <taxon>Sphingobacteriia</taxon>
        <taxon>Sphingobacteriales</taxon>
        <taxon>Sphingobacteriaceae</taxon>
        <taxon>Sphingobacterium</taxon>
    </lineage>
</organism>
<protein>
    <submittedName>
        <fullName evidence="10">Glycoside hydrolase family 97 protein</fullName>
    </submittedName>
</protein>
<comment type="cofactor">
    <cofactor evidence="1">
        <name>Ca(2+)</name>
        <dbReference type="ChEBI" id="CHEBI:29108"/>
    </cofactor>
</comment>
<feature type="chain" id="PRO_5020935050" evidence="6">
    <location>
        <begin position="20"/>
        <end position="651"/>
    </location>
</feature>
<keyword evidence="5" id="KW-0326">Glycosidase</keyword>
<keyword evidence="11" id="KW-1185">Reference proteome</keyword>
<dbReference type="InterPro" id="IPR014718">
    <property type="entry name" value="GH-type_carb-bd"/>
</dbReference>
<feature type="domain" description="Glycosyl-hydrolase 97 N-terminal" evidence="8">
    <location>
        <begin position="25"/>
        <end position="281"/>
    </location>
</feature>
<dbReference type="GO" id="GO:0030246">
    <property type="term" value="F:carbohydrate binding"/>
    <property type="evidence" value="ECO:0007669"/>
    <property type="project" value="InterPro"/>
</dbReference>
<keyword evidence="4" id="KW-0106">Calcium</keyword>
<feature type="signal peptide" evidence="6">
    <location>
        <begin position="1"/>
        <end position="19"/>
    </location>
</feature>
<dbReference type="InterPro" id="IPR013780">
    <property type="entry name" value="Glyco_hydro_b"/>
</dbReference>
<dbReference type="InterPro" id="IPR019563">
    <property type="entry name" value="GH97_catalytic"/>
</dbReference>
<dbReference type="Proteomes" id="UP000306808">
    <property type="component" value="Unassembled WGS sequence"/>
</dbReference>
<evidence type="ECO:0000256" key="2">
    <source>
        <dbReference type="ARBA" id="ARBA00011245"/>
    </source>
</evidence>
<keyword evidence="3 10" id="KW-0378">Hydrolase</keyword>
<dbReference type="EMBL" id="SUME01000001">
    <property type="protein sequence ID" value="TJZ63364.1"/>
    <property type="molecule type" value="Genomic_DNA"/>
</dbReference>
<evidence type="ECO:0000256" key="1">
    <source>
        <dbReference type="ARBA" id="ARBA00001913"/>
    </source>
</evidence>
<dbReference type="InterPro" id="IPR029483">
    <property type="entry name" value="GH97_C"/>
</dbReference>
<evidence type="ECO:0000256" key="6">
    <source>
        <dbReference type="SAM" id="SignalP"/>
    </source>
</evidence>
<dbReference type="AlphaFoldDB" id="A0A4U0PKA1"/>
<evidence type="ECO:0000256" key="3">
    <source>
        <dbReference type="ARBA" id="ARBA00022801"/>
    </source>
</evidence>
<dbReference type="InterPro" id="IPR017853">
    <property type="entry name" value="GH"/>
</dbReference>
<feature type="domain" description="Glycosyl-hydrolase 97 catalytic" evidence="7">
    <location>
        <begin position="301"/>
        <end position="455"/>
    </location>
</feature>
<dbReference type="Gene3D" id="3.20.20.70">
    <property type="entry name" value="Aldolase class I"/>
    <property type="match status" value="1"/>
</dbReference>
<gene>
    <name evidence="10" type="ORF">FAZ15_03535</name>
</gene>
<evidence type="ECO:0000259" key="7">
    <source>
        <dbReference type="Pfam" id="PF10566"/>
    </source>
</evidence>
<dbReference type="Pfam" id="PF14509">
    <property type="entry name" value="GH97_C"/>
    <property type="match status" value="1"/>
</dbReference>
<dbReference type="GO" id="GO:0016798">
    <property type="term" value="F:hydrolase activity, acting on glycosyl bonds"/>
    <property type="evidence" value="ECO:0007669"/>
    <property type="project" value="UniProtKB-KW"/>
</dbReference>
<dbReference type="InterPro" id="IPR052720">
    <property type="entry name" value="Glycosyl_hydrolase_97"/>
</dbReference>
<evidence type="ECO:0000313" key="11">
    <source>
        <dbReference type="Proteomes" id="UP000306808"/>
    </source>
</evidence>
<evidence type="ECO:0000256" key="4">
    <source>
        <dbReference type="ARBA" id="ARBA00022837"/>
    </source>
</evidence>
<dbReference type="Gene3D" id="2.70.98.10">
    <property type="match status" value="1"/>
</dbReference>
<evidence type="ECO:0000259" key="8">
    <source>
        <dbReference type="Pfam" id="PF14508"/>
    </source>
</evidence>
<dbReference type="PANTHER" id="PTHR35803">
    <property type="entry name" value="GLUCAN 1,4-ALPHA-GLUCOSIDASE SUSB-RELATED"/>
    <property type="match status" value="1"/>
</dbReference>
<keyword evidence="6" id="KW-0732">Signal</keyword>
<dbReference type="Pfam" id="PF14508">
    <property type="entry name" value="GH97_N"/>
    <property type="match status" value="1"/>
</dbReference>
<sequence>MKKIAGAFLLAATLSTVNAQNKIKLVSPNGDMATEIVLSDKIYYSVLCKNDTLLRNNSLGLQLDNANLGEQPKLAGKKENHVNEQLKPVVPLKFSTIDNAYNQLILRFKGQYGVEFRAYDDGIAYRIMTEMKDSINVISEDFGINFPADYLLHAQQPGGFKTAYEEIYTHINSSEWKPADKMAVLPVLIDTKKPYKILLSESDLSDYPCMFIKGNGQNGITSTFPKVPLRFGDDGDRSVKILEEADYIARTAGKRSFPWRYFMVSKVDTDILTNTMTYRLASKNIIDDATWITPGQASWEWWNGAKPYGPDVNFVSGYNLDTYKYFIDFANKFDMNYIIMDEGWAKSTRDPYTPNPEVDVHEIIRYGKERNVGVFLWLTWLTVEKNIDLFEKFASWGVKGVKIDFMDRSDQWMVNYYERIAREAAKHNLLVDFHGSFKPAGLEYKYPNVISYEGVRGMEQMGGCYPDNSVYLPFIRNAVGPMDYTPGAMISMQPNVYRSERPNSASIGTRAYQMSLFVIFESGLQMLADNPTQYYKNEECTEFITKVPTTWDETVALDAKVGEHVIVAKRKGDKWYIGGMTNSKVDWRNFQVKLSFLASGKSFKMTHFEDGINAVEQAMDYRKKMSEVTADSVMEIKMAKSGGFAAVIEPM</sequence>
<comment type="subunit">
    <text evidence="2">Monomer.</text>
</comment>
<evidence type="ECO:0000256" key="5">
    <source>
        <dbReference type="ARBA" id="ARBA00023295"/>
    </source>
</evidence>
<dbReference type="RefSeq" id="WP_136899908.1">
    <property type="nucleotide sequence ID" value="NZ_SUME01000001.1"/>
</dbReference>
<dbReference type="InterPro" id="IPR013785">
    <property type="entry name" value="Aldolase_TIM"/>
</dbReference>
<feature type="domain" description="Glycosyl-hydrolase 97 C-terminal oligomerisation" evidence="9">
    <location>
        <begin position="550"/>
        <end position="648"/>
    </location>
</feature>
<dbReference type="OrthoDB" id="57532at2"/>
<reference evidence="10 11" key="1">
    <citation type="submission" date="2019-04" db="EMBL/GenBank/DDBJ databases">
        <title>Sphingobacterium olei sp. nov., isolated from oil-contaminated soil.</title>
        <authorList>
            <person name="Liu B."/>
        </authorList>
    </citation>
    <scope>NUCLEOTIDE SEQUENCE [LARGE SCALE GENOMIC DNA]</scope>
    <source>
        <strain evidence="10 11">HAL-9</strain>
    </source>
</reference>
<dbReference type="SUPFAM" id="SSF51445">
    <property type="entry name" value="(Trans)glycosidases"/>
    <property type="match status" value="1"/>
</dbReference>
<comment type="caution">
    <text evidence="10">The sequence shown here is derived from an EMBL/GenBank/DDBJ whole genome shotgun (WGS) entry which is preliminary data.</text>
</comment>
<dbReference type="Pfam" id="PF10566">
    <property type="entry name" value="Glyco_hydro_97"/>
    <property type="match status" value="1"/>
</dbReference>
<dbReference type="InterPro" id="IPR029486">
    <property type="entry name" value="GH97_N"/>
</dbReference>
<dbReference type="PANTHER" id="PTHR35803:SF2">
    <property type="entry name" value="RETAINING ALPHA-GALACTOSIDASE"/>
    <property type="match status" value="1"/>
</dbReference>
<accession>A0A4U0PKA1</accession>
<evidence type="ECO:0000259" key="9">
    <source>
        <dbReference type="Pfam" id="PF14509"/>
    </source>
</evidence>
<name>A0A4U0PKA1_9SPHI</name>